<dbReference type="InterPro" id="IPR009057">
    <property type="entry name" value="Homeodomain-like_sf"/>
</dbReference>
<sequence>MGPKEETGSTRNNCMEDTLTGRPISPHLMSDFRGQTDRPTGRTNYNDEYVPYGRPDGKEAFARWIAPPASTHKDSYVKETKVWPDYVPVHPSNVYDKANEIPERKLDWLKKNDPAEYQNAIHAYKEPSMEKGTYLGHQVEPPSKVTKLGKQTSGPLTSSGFTSNEHGHVEYDAGPPDRFVTHYMTRGSPASYTNLSLADSEDSSVTEIFRSCVASSQTAWCTFTQEKHDDKVHLPEQKGKITQPSARRKQYVSGSKVRRNRTTFTTYQLHELERAFEYSHYPDVMFREELAQKIRLPEVRVQVWFQNRRAKWRRQEKQEDAEHSRHLEEVFPKRQYIARGFLPSFRPTQTTFSESGRCSMLQFNAKWPLIPFFTEGYQNMEYLRTPENSCAKWQTMESWKKDEAHGVPIEERANSFVNGPNDNQLDAFLNLCPSLNEHIK</sequence>
<comment type="subcellular location">
    <subcellularLocation>
        <location evidence="1 5 6">Nucleus</location>
    </subcellularLocation>
</comment>
<dbReference type="GO" id="GO:0000981">
    <property type="term" value="F:DNA-binding transcription factor activity, RNA polymerase II-specific"/>
    <property type="evidence" value="ECO:0007669"/>
    <property type="project" value="InterPro"/>
</dbReference>
<name>G7YLN8_CLOSI</name>
<dbReference type="SMART" id="SM00389">
    <property type="entry name" value="HOX"/>
    <property type="match status" value="1"/>
</dbReference>
<keyword evidence="3 5" id="KW-0371">Homeobox</keyword>
<gene>
    <name evidence="9" type="ORF">CLF_111433</name>
</gene>
<feature type="region of interest" description="Disordered" evidence="7">
    <location>
        <begin position="144"/>
        <end position="166"/>
    </location>
</feature>
<evidence type="ECO:0000256" key="3">
    <source>
        <dbReference type="ARBA" id="ARBA00023155"/>
    </source>
</evidence>
<evidence type="ECO:0000259" key="8">
    <source>
        <dbReference type="PROSITE" id="PS50071"/>
    </source>
</evidence>
<keyword evidence="2 5" id="KW-0238">DNA-binding</keyword>
<dbReference type="FunFam" id="1.10.10.60:FF:000679">
    <property type="entry name" value="Homeobox protein aristaless"/>
    <property type="match status" value="1"/>
</dbReference>
<dbReference type="InterPro" id="IPR031410">
    <property type="entry name" value="SAXO4"/>
</dbReference>
<dbReference type="CDD" id="cd00086">
    <property type="entry name" value="homeodomain"/>
    <property type="match status" value="1"/>
</dbReference>
<dbReference type="AlphaFoldDB" id="G7YLN8"/>
<dbReference type="Proteomes" id="UP000008909">
    <property type="component" value="Unassembled WGS sequence"/>
</dbReference>
<accession>G7YLN8</accession>
<evidence type="ECO:0000256" key="6">
    <source>
        <dbReference type="RuleBase" id="RU000682"/>
    </source>
</evidence>
<feature type="region of interest" description="Disordered" evidence="7">
    <location>
        <begin position="1"/>
        <end position="47"/>
    </location>
</feature>
<reference evidence="9" key="1">
    <citation type="journal article" date="2011" name="Genome Biol.">
        <title>The draft genome of the carcinogenic human liver fluke Clonorchis sinensis.</title>
        <authorList>
            <person name="Wang X."/>
            <person name="Chen W."/>
            <person name="Huang Y."/>
            <person name="Sun J."/>
            <person name="Men J."/>
            <person name="Liu H."/>
            <person name="Luo F."/>
            <person name="Guo L."/>
            <person name="Lv X."/>
            <person name="Deng C."/>
            <person name="Zhou C."/>
            <person name="Fan Y."/>
            <person name="Li X."/>
            <person name="Huang L."/>
            <person name="Hu Y."/>
            <person name="Liang C."/>
            <person name="Hu X."/>
            <person name="Xu J."/>
            <person name="Yu X."/>
        </authorList>
    </citation>
    <scope>NUCLEOTIDE SEQUENCE [LARGE SCALE GENOMIC DNA]</scope>
    <source>
        <strain evidence="9">Henan</strain>
    </source>
</reference>
<reference key="2">
    <citation type="submission" date="2011-10" db="EMBL/GenBank/DDBJ databases">
        <title>The genome and transcriptome sequence of Clonorchis sinensis provide insights into the carcinogenic liver fluke.</title>
        <authorList>
            <person name="Wang X."/>
            <person name="Huang Y."/>
            <person name="Chen W."/>
            <person name="Liu H."/>
            <person name="Guo L."/>
            <person name="Chen Y."/>
            <person name="Luo F."/>
            <person name="Zhou W."/>
            <person name="Sun J."/>
            <person name="Mao Q."/>
            <person name="Liang P."/>
            <person name="Zhou C."/>
            <person name="Tian Y."/>
            <person name="Men J."/>
            <person name="Lv X."/>
            <person name="Huang L."/>
            <person name="Zhou J."/>
            <person name="Hu Y."/>
            <person name="Li R."/>
            <person name="Zhang F."/>
            <person name="Lei H."/>
            <person name="Li X."/>
            <person name="Hu X."/>
            <person name="Liang C."/>
            <person name="Xu J."/>
            <person name="Wu Z."/>
            <person name="Yu X."/>
        </authorList>
    </citation>
    <scope>NUCLEOTIDE SEQUENCE</scope>
    <source>
        <strain>Henan</strain>
    </source>
</reference>
<dbReference type="GO" id="GO:0000978">
    <property type="term" value="F:RNA polymerase II cis-regulatory region sequence-specific DNA binding"/>
    <property type="evidence" value="ECO:0007669"/>
    <property type="project" value="TreeGrafter"/>
</dbReference>
<evidence type="ECO:0000313" key="10">
    <source>
        <dbReference type="Proteomes" id="UP000008909"/>
    </source>
</evidence>
<feature type="DNA-binding region" description="Homeobox" evidence="5">
    <location>
        <begin position="257"/>
        <end position="316"/>
    </location>
</feature>
<dbReference type="PANTHER" id="PTHR46271">
    <property type="entry name" value="HOMEOBOX PROTEIN, PUTATIVE-RELATED"/>
    <property type="match status" value="1"/>
</dbReference>
<dbReference type="Pfam" id="PF15691">
    <property type="entry name" value="PPP1R32"/>
    <property type="match status" value="1"/>
</dbReference>
<keyword evidence="10" id="KW-1185">Reference proteome</keyword>
<dbReference type="Pfam" id="PF00046">
    <property type="entry name" value="Homeodomain"/>
    <property type="match status" value="1"/>
</dbReference>
<protein>
    <submittedName>
        <fullName evidence="9">Retinal homeobox protein Rax</fullName>
    </submittedName>
</protein>
<dbReference type="EMBL" id="DF143622">
    <property type="protein sequence ID" value="GAA53869.1"/>
    <property type="molecule type" value="Genomic_DNA"/>
</dbReference>
<dbReference type="SUPFAM" id="SSF46689">
    <property type="entry name" value="Homeodomain-like"/>
    <property type="match status" value="1"/>
</dbReference>
<evidence type="ECO:0000256" key="2">
    <source>
        <dbReference type="ARBA" id="ARBA00023125"/>
    </source>
</evidence>
<proteinExistence type="predicted"/>
<dbReference type="InterPro" id="IPR017970">
    <property type="entry name" value="Homeobox_CS"/>
</dbReference>
<dbReference type="PROSITE" id="PS50071">
    <property type="entry name" value="HOMEOBOX_2"/>
    <property type="match status" value="1"/>
</dbReference>
<dbReference type="InterPro" id="IPR001356">
    <property type="entry name" value="HD"/>
</dbReference>
<evidence type="ECO:0000256" key="5">
    <source>
        <dbReference type="PROSITE-ProRule" id="PRU00108"/>
    </source>
</evidence>
<organism evidence="9 10">
    <name type="scientific">Clonorchis sinensis</name>
    <name type="common">Chinese liver fluke</name>
    <dbReference type="NCBI Taxonomy" id="79923"/>
    <lineage>
        <taxon>Eukaryota</taxon>
        <taxon>Metazoa</taxon>
        <taxon>Spiralia</taxon>
        <taxon>Lophotrochozoa</taxon>
        <taxon>Platyhelminthes</taxon>
        <taxon>Trematoda</taxon>
        <taxon>Digenea</taxon>
        <taxon>Opisthorchiida</taxon>
        <taxon>Opisthorchiata</taxon>
        <taxon>Opisthorchiidae</taxon>
        <taxon>Clonorchis</taxon>
    </lineage>
</organism>
<evidence type="ECO:0000313" key="9">
    <source>
        <dbReference type="EMBL" id="GAA53869.1"/>
    </source>
</evidence>
<feature type="domain" description="Homeobox" evidence="8">
    <location>
        <begin position="255"/>
        <end position="315"/>
    </location>
</feature>
<keyword evidence="4 5" id="KW-0539">Nucleus</keyword>
<dbReference type="InterPro" id="IPR043562">
    <property type="entry name" value="RAX/RAX2"/>
</dbReference>
<dbReference type="Gene3D" id="1.10.10.60">
    <property type="entry name" value="Homeodomain-like"/>
    <property type="match status" value="1"/>
</dbReference>
<dbReference type="PROSITE" id="PS00027">
    <property type="entry name" value="HOMEOBOX_1"/>
    <property type="match status" value="1"/>
</dbReference>
<evidence type="ECO:0000256" key="7">
    <source>
        <dbReference type="SAM" id="MobiDB-lite"/>
    </source>
</evidence>
<feature type="compositionally biased region" description="Polar residues" evidence="7">
    <location>
        <begin position="149"/>
        <end position="164"/>
    </location>
</feature>
<evidence type="ECO:0000256" key="4">
    <source>
        <dbReference type="ARBA" id="ARBA00023242"/>
    </source>
</evidence>
<dbReference type="PANTHER" id="PTHR46271:SF4">
    <property type="entry name" value="HOMEOBOX PROTEIN, PUTATIVE-RELATED"/>
    <property type="match status" value="1"/>
</dbReference>
<dbReference type="GO" id="GO:0005634">
    <property type="term" value="C:nucleus"/>
    <property type="evidence" value="ECO:0007669"/>
    <property type="project" value="UniProtKB-SubCell"/>
</dbReference>
<evidence type="ECO:0000256" key="1">
    <source>
        <dbReference type="ARBA" id="ARBA00004123"/>
    </source>
</evidence>
<dbReference type="GO" id="GO:0045944">
    <property type="term" value="P:positive regulation of transcription by RNA polymerase II"/>
    <property type="evidence" value="ECO:0007669"/>
    <property type="project" value="InterPro"/>
</dbReference>